<keyword evidence="7" id="KW-1185">Reference proteome</keyword>
<protein>
    <submittedName>
        <fullName evidence="6">Stamen-specific protein</fullName>
    </submittedName>
</protein>
<dbReference type="PANTHER" id="PTHR35501:SF3">
    <property type="entry name" value="PROTEIN YY1"/>
    <property type="match status" value="1"/>
</dbReference>
<proteinExistence type="inferred from homology"/>
<evidence type="ECO:0000256" key="4">
    <source>
        <dbReference type="SAM" id="SignalP"/>
    </source>
</evidence>
<dbReference type="PANTHER" id="PTHR35501">
    <property type="entry name" value="PROTEIN YY1"/>
    <property type="match status" value="1"/>
</dbReference>
<keyword evidence="4" id="KW-0732">Signal</keyword>
<comment type="caution">
    <text evidence="6">The sequence shown here is derived from an EMBL/GenBank/DDBJ whole genome shotgun (WGS) entry which is preliminary data.</text>
</comment>
<feature type="signal peptide" evidence="4">
    <location>
        <begin position="1"/>
        <end position="26"/>
    </location>
</feature>
<dbReference type="OrthoDB" id="1873458at2759"/>
<evidence type="ECO:0000313" key="6">
    <source>
        <dbReference type="EMBL" id="PSS34328.1"/>
    </source>
</evidence>
<dbReference type="Proteomes" id="UP000241394">
    <property type="component" value="Chromosome LG2"/>
</dbReference>
<dbReference type="SMART" id="SM00499">
    <property type="entry name" value="AAI"/>
    <property type="match status" value="1"/>
</dbReference>
<evidence type="ECO:0000256" key="1">
    <source>
        <dbReference type="ARBA" id="ARBA00004613"/>
    </source>
</evidence>
<dbReference type="AlphaFoldDB" id="A0A2R6RWB5"/>
<gene>
    <name evidence="6" type="ORF">CEY00_Acc01426</name>
</gene>
<reference evidence="7" key="2">
    <citation type="journal article" date="2018" name="BMC Genomics">
        <title>A manually annotated Actinidia chinensis var. chinensis (kiwifruit) genome highlights the challenges associated with draft genomes and gene prediction in plants.</title>
        <authorList>
            <person name="Pilkington S.M."/>
            <person name="Crowhurst R."/>
            <person name="Hilario E."/>
            <person name="Nardozza S."/>
            <person name="Fraser L."/>
            <person name="Peng Y."/>
            <person name="Gunaseelan K."/>
            <person name="Simpson R."/>
            <person name="Tahir J."/>
            <person name="Deroles S.C."/>
            <person name="Templeton K."/>
            <person name="Luo Z."/>
            <person name="Davy M."/>
            <person name="Cheng C."/>
            <person name="McNeilage M."/>
            <person name="Scaglione D."/>
            <person name="Liu Y."/>
            <person name="Zhang Q."/>
            <person name="Datson P."/>
            <person name="De Silva N."/>
            <person name="Gardiner S.E."/>
            <person name="Bassett H."/>
            <person name="Chagne D."/>
            <person name="McCallum J."/>
            <person name="Dzierzon H."/>
            <person name="Deng C."/>
            <person name="Wang Y.Y."/>
            <person name="Barron L."/>
            <person name="Manako K."/>
            <person name="Bowen J."/>
            <person name="Foster T.M."/>
            <person name="Erridge Z.A."/>
            <person name="Tiffin H."/>
            <person name="Waite C.N."/>
            <person name="Davies K.M."/>
            <person name="Grierson E.P."/>
            <person name="Laing W.A."/>
            <person name="Kirk R."/>
            <person name="Chen X."/>
            <person name="Wood M."/>
            <person name="Montefiori M."/>
            <person name="Brummell D.A."/>
            <person name="Schwinn K.E."/>
            <person name="Catanach A."/>
            <person name="Fullerton C."/>
            <person name="Li D."/>
            <person name="Meiyalaghan S."/>
            <person name="Nieuwenhuizen N."/>
            <person name="Read N."/>
            <person name="Prakash R."/>
            <person name="Hunter D."/>
            <person name="Zhang H."/>
            <person name="McKenzie M."/>
            <person name="Knabel M."/>
            <person name="Harris A."/>
            <person name="Allan A.C."/>
            <person name="Gleave A."/>
            <person name="Chen A."/>
            <person name="Janssen B.J."/>
            <person name="Plunkett B."/>
            <person name="Ampomah-Dwamena C."/>
            <person name="Voogd C."/>
            <person name="Leif D."/>
            <person name="Lafferty D."/>
            <person name="Souleyre E.J.F."/>
            <person name="Varkonyi-Gasic E."/>
            <person name="Gambi F."/>
            <person name="Hanley J."/>
            <person name="Yao J.L."/>
            <person name="Cheung J."/>
            <person name="David K.M."/>
            <person name="Warren B."/>
            <person name="Marsh K."/>
            <person name="Snowden K.C."/>
            <person name="Lin-Wang K."/>
            <person name="Brian L."/>
            <person name="Martinez-Sanchez M."/>
            <person name="Wang M."/>
            <person name="Ileperuma N."/>
            <person name="Macnee N."/>
            <person name="Campin R."/>
            <person name="McAtee P."/>
            <person name="Drummond R.S.M."/>
            <person name="Espley R.V."/>
            <person name="Ireland H.S."/>
            <person name="Wu R."/>
            <person name="Atkinson R.G."/>
            <person name="Karunairetnam S."/>
            <person name="Bulley S."/>
            <person name="Chunkath S."/>
            <person name="Hanley Z."/>
            <person name="Storey R."/>
            <person name="Thrimawithana A.H."/>
            <person name="Thomson S."/>
            <person name="David C."/>
            <person name="Testolin R."/>
            <person name="Huang H."/>
            <person name="Hellens R.P."/>
            <person name="Schaffer R.J."/>
        </authorList>
    </citation>
    <scope>NUCLEOTIDE SEQUENCE [LARGE SCALE GENOMIC DNA]</scope>
    <source>
        <strain evidence="7">cv. Red5</strain>
    </source>
</reference>
<feature type="non-terminal residue" evidence="6">
    <location>
        <position position="98"/>
    </location>
</feature>
<evidence type="ECO:0000313" key="7">
    <source>
        <dbReference type="Proteomes" id="UP000241394"/>
    </source>
</evidence>
<feature type="domain" description="Bifunctional inhibitor/plant lipid transfer protein/seed storage helical" evidence="5">
    <location>
        <begin position="37"/>
        <end position="97"/>
    </location>
</feature>
<dbReference type="SUPFAM" id="SSF47699">
    <property type="entry name" value="Bifunctional inhibitor/lipid-transfer protein/seed storage 2S albumin"/>
    <property type="match status" value="1"/>
</dbReference>
<sequence>MAATKSIVSLCTRAMLAFVLITLVVQTQVAQLRAQTCSDELGNLNMCAPFVVPGAGSTSPGSDCCSALQAVDHNCFCSTLRIAAQIPSKCNLPPLSCG</sequence>
<dbReference type="Gene3D" id="1.10.110.10">
    <property type="entry name" value="Plant lipid-transfer and hydrophobic proteins"/>
    <property type="match status" value="1"/>
</dbReference>
<dbReference type="InterPro" id="IPR016140">
    <property type="entry name" value="Bifunc_inhib/LTP/seed_store"/>
</dbReference>
<comment type="subcellular location">
    <subcellularLocation>
        <location evidence="1">Secreted</location>
    </subcellularLocation>
</comment>
<evidence type="ECO:0000259" key="5">
    <source>
        <dbReference type="SMART" id="SM00499"/>
    </source>
</evidence>
<dbReference type="GO" id="GO:0005576">
    <property type="term" value="C:extracellular region"/>
    <property type="evidence" value="ECO:0007669"/>
    <property type="project" value="UniProtKB-SubCell"/>
</dbReference>
<reference evidence="6 7" key="1">
    <citation type="submission" date="2017-07" db="EMBL/GenBank/DDBJ databases">
        <title>An improved, manually edited Actinidia chinensis var. chinensis (kiwifruit) genome highlights the challenges associated with draft genomes and gene prediction in plants.</title>
        <authorList>
            <person name="Pilkington S."/>
            <person name="Crowhurst R."/>
            <person name="Hilario E."/>
            <person name="Nardozza S."/>
            <person name="Fraser L."/>
            <person name="Peng Y."/>
            <person name="Gunaseelan K."/>
            <person name="Simpson R."/>
            <person name="Tahir J."/>
            <person name="Deroles S."/>
            <person name="Templeton K."/>
            <person name="Luo Z."/>
            <person name="Davy M."/>
            <person name="Cheng C."/>
            <person name="Mcneilage M."/>
            <person name="Scaglione D."/>
            <person name="Liu Y."/>
            <person name="Zhang Q."/>
            <person name="Datson P."/>
            <person name="De Silva N."/>
            <person name="Gardiner S."/>
            <person name="Bassett H."/>
            <person name="Chagne D."/>
            <person name="Mccallum J."/>
            <person name="Dzierzon H."/>
            <person name="Deng C."/>
            <person name="Wang Y.-Y."/>
            <person name="Barron N."/>
            <person name="Manako K."/>
            <person name="Bowen J."/>
            <person name="Foster T."/>
            <person name="Erridge Z."/>
            <person name="Tiffin H."/>
            <person name="Waite C."/>
            <person name="Davies K."/>
            <person name="Grierson E."/>
            <person name="Laing W."/>
            <person name="Kirk R."/>
            <person name="Chen X."/>
            <person name="Wood M."/>
            <person name="Montefiori M."/>
            <person name="Brummell D."/>
            <person name="Schwinn K."/>
            <person name="Catanach A."/>
            <person name="Fullerton C."/>
            <person name="Li D."/>
            <person name="Meiyalaghan S."/>
            <person name="Nieuwenhuizen N."/>
            <person name="Read N."/>
            <person name="Prakash R."/>
            <person name="Hunter D."/>
            <person name="Zhang H."/>
            <person name="Mckenzie M."/>
            <person name="Knabel M."/>
            <person name="Harris A."/>
            <person name="Allan A."/>
            <person name="Chen A."/>
            <person name="Janssen B."/>
            <person name="Plunkett B."/>
            <person name="Dwamena C."/>
            <person name="Voogd C."/>
            <person name="Leif D."/>
            <person name="Lafferty D."/>
            <person name="Souleyre E."/>
            <person name="Varkonyi-Gasic E."/>
            <person name="Gambi F."/>
            <person name="Hanley J."/>
            <person name="Yao J.-L."/>
            <person name="Cheung J."/>
            <person name="David K."/>
            <person name="Warren B."/>
            <person name="Marsh K."/>
            <person name="Snowden K."/>
            <person name="Lin-Wang K."/>
            <person name="Brian L."/>
            <person name="Martinez-Sanchez M."/>
            <person name="Wang M."/>
            <person name="Ileperuma N."/>
            <person name="Macnee N."/>
            <person name="Campin R."/>
            <person name="Mcatee P."/>
            <person name="Drummond R."/>
            <person name="Espley R."/>
            <person name="Ireland H."/>
            <person name="Wu R."/>
            <person name="Atkinson R."/>
            <person name="Karunairetnam S."/>
            <person name="Bulley S."/>
            <person name="Chunkath S."/>
            <person name="Hanley Z."/>
            <person name="Storey R."/>
            <person name="Thrimawithana A."/>
            <person name="Thomson S."/>
            <person name="David C."/>
            <person name="Testolin R."/>
        </authorList>
    </citation>
    <scope>NUCLEOTIDE SEQUENCE [LARGE SCALE GENOMIC DNA]</scope>
    <source>
        <strain evidence="7">cv. Red5</strain>
        <tissue evidence="6">Young leaf</tissue>
    </source>
</reference>
<name>A0A2R6RWB5_ACTCC</name>
<accession>A0A2R6RWB5</accession>
<dbReference type="EMBL" id="NKQK01000002">
    <property type="protein sequence ID" value="PSS34328.1"/>
    <property type="molecule type" value="Genomic_DNA"/>
</dbReference>
<dbReference type="InterPro" id="IPR044741">
    <property type="entry name" value="NsLTP-like"/>
</dbReference>
<dbReference type="InterPro" id="IPR036312">
    <property type="entry name" value="Bifun_inhib/LTP/seed_sf"/>
</dbReference>
<dbReference type="OMA" id="QSVDHDC"/>
<keyword evidence="2" id="KW-0964">Secreted</keyword>
<feature type="chain" id="PRO_5015361202" evidence="4">
    <location>
        <begin position="27"/>
        <end position="98"/>
    </location>
</feature>
<dbReference type="Gramene" id="PSS34328">
    <property type="protein sequence ID" value="PSS34328"/>
    <property type="gene ID" value="CEY00_Acc01426"/>
</dbReference>
<dbReference type="CDD" id="cd04660">
    <property type="entry name" value="nsLTP_like"/>
    <property type="match status" value="1"/>
</dbReference>
<dbReference type="STRING" id="1590841.A0A2R6RWB5"/>
<organism evidence="6 7">
    <name type="scientific">Actinidia chinensis var. chinensis</name>
    <name type="common">Chinese soft-hair kiwi</name>
    <dbReference type="NCBI Taxonomy" id="1590841"/>
    <lineage>
        <taxon>Eukaryota</taxon>
        <taxon>Viridiplantae</taxon>
        <taxon>Streptophyta</taxon>
        <taxon>Embryophyta</taxon>
        <taxon>Tracheophyta</taxon>
        <taxon>Spermatophyta</taxon>
        <taxon>Magnoliopsida</taxon>
        <taxon>eudicotyledons</taxon>
        <taxon>Gunneridae</taxon>
        <taxon>Pentapetalae</taxon>
        <taxon>asterids</taxon>
        <taxon>Ericales</taxon>
        <taxon>Actinidiaceae</taxon>
        <taxon>Actinidia</taxon>
    </lineage>
</organism>
<evidence type="ECO:0000256" key="2">
    <source>
        <dbReference type="ARBA" id="ARBA00022525"/>
    </source>
</evidence>
<comment type="similarity">
    <text evidence="3">Belongs to the A9/FIL1 family.</text>
</comment>
<dbReference type="InParanoid" id="A0A2R6RWB5"/>
<evidence type="ECO:0000256" key="3">
    <source>
        <dbReference type="ARBA" id="ARBA00038300"/>
    </source>
</evidence>
<dbReference type="Pfam" id="PF00234">
    <property type="entry name" value="Tryp_alpha_amyl"/>
    <property type="match status" value="1"/>
</dbReference>